<keyword evidence="6" id="KW-0520">NAD</keyword>
<dbReference type="Pfam" id="PF01582">
    <property type="entry name" value="TIR"/>
    <property type="match status" value="1"/>
</dbReference>
<dbReference type="Proteomes" id="UP000002051">
    <property type="component" value="Chromosome 4"/>
</dbReference>
<evidence type="ECO:0000256" key="1">
    <source>
        <dbReference type="ARBA" id="ARBA00011982"/>
    </source>
</evidence>
<keyword evidence="4" id="KW-0378">Hydrolase</keyword>
<dbReference type="InterPro" id="IPR044974">
    <property type="entry name" value="Disease_R_plants"/>
</dbReference>
<dbReference type="EMBL" id="CM001220">
    <property type="protein sequence ID" value="AES86731.2"/>
    <property type="molecule type" value="Genomic_DNA"/>
</dbReference>
<dbReference type="InterPro" id="IPR002182">
    <property type="entry name" value="NB-ARC"/>
</dbReference>
<keyword evidence="3" id="KW-0677">Repeat</keyword>
<protein>
    <recommendedName>
        <fullName evidence="1">ADP-ribosyl cyclase/cyclic ADP-ribose hydrolase</fullName>
        <ecNumber evidence="1">3.2.2.6</ecNumber>
    </recommendedName>
</protein>
<dbReference type="PANTHER" id="PTHR11017:SF263">
    <property type="entry name" value="ADP-RIBOSYL CYCLASE_CYCLIC ADP-RIBOSE HYDROLASE"/>
    <property type="match status" value="1"/>
</dbReference>
<sequence>MAYLPSGASQTIYAKQYRHYGSKALPDGIFARTSNSEMRPLWDFGISHLNLWSNAGVKMKEMVNKTVAKVKGVAEKTMSNNSPESKYDVFVSFRGEDIRHGFLGHLAKMTYHSIFEAIEGSFISLIIFSENYASSRWCLEELVKIIECREKNGQIVIPVFYEVGPTDVRHQKKSYENALVGHEKNYILSRVQKWRQTLEKSANLSGIKSLDFQNDVEILEEIINLVLKRLSKYPINTEGYIGIAKPVGHLESLLRQKSEKVCVIGIWGMGGIGKTTIAEEVYNRSCSEYEGCCFLAKVSDELGRHGTAFFNTISRRCENRFTKWVTQNLTLHMYHWKINRKARPIIPIDVKEENQLEILFGTLDWFRSDSRIIVTIRDKQVLITNEVDDIYEVGVLNYSEALELFNLNAFNQSHLEMEYYELSKKVIDYAKGIPLVLKVLAHLLRGKDKEEWESQLDKLKRLPNKKFQDVMRLSYDDLDRLEQKYFLDIACFFNGLRLKVDYMKLLLKDFESDNAVAVGLERLKDKSLITISEDNVISMHDILQEMGREVVRQESSEDPRKCSRLSNPDIIYDVLKNDKGTDAIRSISLDLSASRKLKLSPNVFDKMTNLQFLDFRDIDGLDRIPEGIQSFPTDLKYLHWICYPLKSLSEKFSAENLVILDLSGSLLEKLWCGVQIIEYQDLVNLKEVTLSHSGFLKVIPDFSKATNLNVLNIQGCYGLTSIHPSIFSLDKLLKLDLSLCLSLAPFTTNSNLSSLHYVSAIPPDALPSSFGFLGKLEILDLVFTAIESIPSSIKNLTRLRKLDIRFCSKLVALPELPSSVETLLVECESLKTVFFPSVINLMKFAYRHSAALLHHAKSNESNADYKDKFDSYQAVYLYPGSSVPEWFKYRTAQDDMIIDLSPFFLSPLLGFVFCSILAKDSQFCYQIELNITTIDVVDDEEKDGVSIFMYRYFFSSFSDHVCMIYDPPCSRYLTSIAKKQTRFKIKVTARTTPGFDRERPEVELKGFGIRPIIPLRDKNIVEQMELFDYVNKWSRTVLSIIICISFLRLKMKKLI</sequence>
<evidence type="ECO:0000256" key="2">
    <source>
        <dbReference type="ARBA" id="ARBA00022614"/>
    </source>
</evidence>
<dbReference type="GO" id="GO:0061809">
    <property type="term" value="F:NAD+ nucleosidase activity, cyclic ADP-ribose generating"/>
    <property type="evidence" value="ECO:0007669"/>
    <property type="project" value="UniProtKB-EC"/>
</dbReference>
<dbReference type="Gene3D" id="1.10.8.430">
    <property type="entry name" value="Helical domain of apoptotic protease-activating factors"/>
    <property type="match status" value="1"/>
</dbReference>
<dbReference type="GO" id="GO:0006952">
    <property type="term" value="P:defense response"/>
    <property type="evidence" value="ECO:0007669"/>
    <property type="project" value="UniProtKB-KW"/>
</dbReference>
<dbReference type="InterPro" id="IPR042197">
    <property type="entry name" value="Apaf_helical"/>
</dbReference>
<dbReference type="Pfam" id="PF20160">
    <property type="entry name" value="C-JID"/>
    <property type="match status" value="1"/>
</dbReference>
<dbReference type="InterPro" id="IPR035897">
    <property type="entry name" value="Toll_tir_struct_dom_sf"/>
</dbReference>
<dbReference type="SUPFAM" id="SSF52058">
    <property type="entry name" value="L domain-like"/>
    <property type="match status" value="1"/>
</dbReference>
<dbReference type="Gene3D" id="3.40.50.10140">
    <property type="entry name" value="Toll/interleukin-1 receptor homology (TIR) domain"/>
    <property type="match status" value="1"/>
</dbReference>
<dbReference type="SUPFAM" id="SSF52200">
    <property type="entry name" value="Toll/Interleukin receptor TIR domain"/>
    <property type="match status" value="1"/>
</dbReference>
<dbReference type="SUPFAM" id="SSF52540">
    <property type="entry name" value="P-loop containing nucleoside triphosphate hydrolases"/>
    <property type="match status" value="1"/>
</dbReference>
<dbReference type="EnsemblPlants" id="AES86731">
    <property type="protein sequence ID" value="AES86731"/>
    <property type="gene ID" value="MTR_4g014220"/>
</dbReference>
<keyword evidence="11" id="KW-1185">Reference proteome</keyword>
<dbReference type="PRINTS" id="PR00364">
    <property type="entry name" value="DISEASERSIST"/>
</dbReference>
<dbReference type="eggNOG" id="KOG0017">
    <property type="taxonomic scope" value="Eukaryota"/>
</dbReference>
<dbReference type="InterPro" id="IPR027417">
    <property type="entry name" value="P-loop_NTPase"/>
</dbReference>
<dbReference type="SMART" id="SM00255">
    <property type="entry name" value="TIR"/>
    <property type="match status" value="1"/>
</dbReference>
<dbReference type="PROSITE" id="PS50104">
    <property type="entry name" value="TIR"/>
    <property type="match status" value="1"/>
</dbReference>
<dbReference type="Pfam" id="PF00931">
    <property type="entry name" value="NB-ARC"/>
    <property type="match status" value="1"/>
</dbReference>
<dbReference type="InterPro" id="IPR036390">
    <property type="entry name" value="WH_DNA-bd_sf"/>
</dbReference>
<dbReference type="SUPFAM" id="SSF46785">
    <property type="entry name" value="Winged helix' DNA-binding domain"/>
    <property type="match status" value="1"/>
</dbReference>
<evidence type="ECO:0000256" key="5">
    <source>
        <dbReference type="ARBA" id="ARBA00022821"/>
    </source>
</evidence>
<dbReference type="InterPro" id="IPR000157">
    <property type="entry name" value="TIR_dom"/>
</dbReference>
<dbReference type="EC" id="3.2.2.6" evidence="1"/>
<comment type="catalytic activity">
    <reaction evidence="7">
        <text>NAD(+) + H2O = ADP-D-ribose + nicotinamide + H(+)</text>
        <dbReference type="Rhea" id="RHEA:16301"/>
        <dbReference type="ChEBI" id="CHEBI:15377"/>
        <dbReference type="ChEBI" id="CHEBI:15378"/>
        <dbReference type="ChEBI" id="CHEBI:17154"/>
        <dbReference type="ChEBI" id="CHEBI:57540"/>
        <dbReference type="ChEBI" id="CHEBI:57967"/>
        <dbReference type="EC" id="3.2.2.6"/>
    </reaction>
    <physiologicalReaction direction="left-to-right" evidence="7">
        <dbReference type="Rhea" id="RHEA:16302"/>
    </physiologicalReaction>
</comment>
<proteinExistence type="predicted"/>
<dbReference type="InterPro" id="IPR032675">
    <property type="entry name" value="LRR_dom_sf"/>
</dbReference>
<dbReference type="GO" id="GO:0007165">
    <property type="term" value="P:signal transduction"/>
    <property type="evidence" value="ECO:0007669"/>
    <property type="project" value="InterPro"/>
</dbReference>
<dbReference type="PANTHER" id="PTHR11017">
    <property type="entry name" value="LEUCINE-RICH REPEAT-CONTAINING PROTEIN"/>
    <property type="match status" value="1"/>
</dbReference>
<dbReference type="Pfam" id="PF23282">
    <property type="entry name" value="WHD_ROQ1"/>
    <property type="match status" value="1"/>
</dbReference>
<accession>G7JKM5</accession>
<keyword evidence="2" id="KW-0433">Leucine-rich repeat</keyword>
<reference evidence="9 11" key="2">
    <citation type="journal article" date="2014" name="BMC Genomics">
        <title>An improved genome release (version Mt4.0) for the model legume Medicago truncatula.</title>
        <authorList>
            <person name="Tang H."/>
            <person name="Krishnakumar V."/>
            <person name="Bidwell S."/>
            <person name="Rosen B."/>
            <person name="Chan A."/>
            <person name="Zhou S."/>
            <person name="Gentzbittel L."/>
            <person name="Childs K.L."/>
            <person name="Yandell M."/>
            <person name="Gundlach H."/>
            <person name="Mayer K.F."/>
            <person name="Schwartz D.C."/>
            <person name="Town C.D."/>
        </authorList>
    </citation>
    <scope>GENOME REANNOTATION</scope>
    <source>
        <strain evidence="10 11">cv. Jemalong A17</strain>
    </source>
</reference>
<evidence type="ECO:0000313" key="10">
    <source>
        <dbReference type="EnsemblPlants" id="AES86731"/>
    </source>
</evidence>
<gene>
    <name evidence="9" type="ordered locus">MTR_4g014220</name>
</gene>
<evidence type="ECO:0000313" key="9">
    <source>
        <dbReference type="EMBL" id="AES86731.2"/>
    </source>
</evidence>
<evidence type="ECO:0000256" key="6">
    <source>
        <dbReference type="ARBA" id="ARBA00023027"/>
    </source>
</evidence>
<evidence type="ECO:0000256" key="3">
    <source>
        <dbReference type="ARBA" id="ARBA00022737"/>
    </source>
</evidence>
<evidence type="ECO:0000259" key="8">
    <source>
        <dbReference type="PROSITE" id="PS50104"/>
    </source>
</evidence>
<dbReference type="HOGENOM" id="CLU_001561_0_0_1"/>
<dbReference type="AlphaFoldDB" id="G7JKM5"/>
<evidence type="ECO:0000256" key="4">
    <source>
        <dbReference type="ARBA" id="ARBA00022801"/>
    </source>
</evidence>
<evidence type="ECO:0000256" key="7">
    <source>
        <dbReference type="ARBA" id="ARBA00047304"/>
    </source>
</evidence>
<accession>A0A0C3WRW3</accession>
<dbReference type="InterPro" id="IPR045344">
    <property type="entry name" value="C-JID"/>
</dbReference>
<feature type="domain" description="TIR" evidence="8">
    <location>
        <begin position="58"/>
        <end position="230"/>
    </location>
</feature>
<reference evidence="9 11" key="1">
    <citation type="journal article" date="2011" name="Nature">
        <title>The Medicago genome provides insight into the evolution of rhizobial symbioses.</title>
        <authorList>
            <person name="Young N.D."/>
            <person name="Debelle F."/>
            <person name="Oldroyd G.E."/>
            <person name="Geurts R."/>
            <person name="Cannon S.B."/>
            <person name="Udvardi M.K."/>
            <person name="Benedito V.A."/>
            <person name="Mayer K.F."/>
            <person name="Gouzy J."/>
            <person name="Schoof H."/>
            <person name="Van de Peer Y."/>
            <person name="Proost S."/>
            <person name="Cook D.R."/>
            <person name="Meyers B.C."/>
            <person name="Spannagl M."/>
            <person name="Cheung F."/>
            <person name="De Mita S."/>
            <person name="Krishnakumar V."/>
            <person name="Gundlach H."/>
            <person name="Zhou S."/>
            <person name="Mudge J."/>
            <person name="Bharti A.K."/>
            <person name="Murray J.D."/>
            <person name="Naoumkina M.A."/>
            <person name="Rosen B."/>
            <person name="Silverstein K.A."/>
            <person name="Tang H."/>
            <person name="Rombauts S."/>
            <person name="Zhao P.X."/>
            <person name="Zhou P."/>
            <person name="Barbe V."/>
            <person name="Bardou P."/>
            <person name="Bechner M."/>
            <person name="Bellec A."/>
            <person name="Berger A."/>
            <person name="Berges H."/>
            <person name="Bidwell S."/>
            <person name="Bisseling T."/>
            <person name="Choisne N."/>
            <person name="Couloux A."/>
            <person name="Denny R."/>
            <person name="Deshpande S."/>
            <person name="Dai X."/>
            <person name="Doyle J.J."/>
            <person name="Dudez A.M."/>
            <person name="Farmer A.D."/>
            <person name="Fouteau S."/>
            <person name="Franken C."/>
            <person name="Gibelin C."/>
            <person name="Gish J."/>
            <person name="Goldstein S."/>
            <person name="Gonzalez A.J."/>
            <person name="Green P.J."/>
            <person name="Hallab A."/>
            <person name="Hartog M."/>
            <person name="Hua A."/>
            <person name="Humphray S.J."/>
            <person name="Jeong D.H."/>
            <person name="Jing Y."/>
            <person name="Jocker A."/>
            <person name="Kenton S.M."/>
            <person name="Kim D.J."/>
            <person name="Klee K."/>
            <person name="Lai H."/>
            <person name="Lang C."/>
            <person name="Lin S."/>
            <person name="Macmil S.L."/>
            <person name="Magdelenat G."/>
            <person name="Matthews L."/>
            <person name="McCorrison J."/>
            <person name="Monaghan E.L."/>
            <person name="Mun J.H."/>
            <person name="Najar F.Z."/>
            <person name="Nicholson C."/>
            <person name="Noirot C."/>
            <person name="O'Bleness M."/>
            <person name="Paule C.R."/>
            <person name="Poulain J."/>
            <person name="Prion F."/>
            <person name="Qin B."/>
            <person name="Qu C."/>
            <person name="Retzel E.F."/>
            <person name="Riddle C."/>
            <person name="Sallet E."/>
            <person name="Samain S."/>
            <person name="Samson N."/>
            <person name="Sanders I."/>
            <person name="Saurat O."/>
            <person name="Scarpelli C."/>
            <person name="Schiex T."/>
            <person name="Segurens B."/>
            <person name="Severin A.J."/>
            <person name="Sherrier D.J."/>
            <person name="Shi R."/>
            <person name="Sims S."/>
            <person name="Singer S.R."/>
            <person name="Sinharoy S."/>
            <person name="Sterck L."/>
            <person name="Viollet A."/>
            <person name="Wang B.B."/>
            <person name="Wang K."/>
            <person name="Wang M."/>
            <person name="Wang X."/>
            <person name="Warfsmann J."/>
            <person name="Weissenbach J."/>
            <person name="White D.D."/>
            <person name="White J.D."/>
            <person name="Wiley G.B."/>
            <person name="Wincker P."/>
            <person name="Xing Y."/>
            <person name="Yang L."/>
            <person name="Yao Z."/>
            <person name="Ying F."/>
            <person name="Zhai J."/>
            <person name="Zhou L."/>
            <person name="Zuber A."/>
            <person name="Denarie J."/>
            <person name="Dixon R.A."/>
            <person name="May G.D."/>
            <person name="Schwartz D.C."/>
            <person name="Rogers J."/>
            <person name="Quetier F."/>
            <person name="Town C.D."/>
            <person name="Roe B.A."/>
        </authorList>
    </citation>
    <scope>NUCLEOTIDE SEQUENCE [LARGE SCALE GENOMIC DNA]</scope>
    <source>
        <strain evidence="9">A17</strain>
        <strain evidence="10 11">cv. Jemalong A17</strain>
    </source>
</reference>
<organism evidence="9 11">
    <name type="scientific">Medicago truncatula</name>
    <name type="common">Barrel medic</name>
    <name type="synonym">Medicago tribuloides</name>
    <dbReference type="NCBI Taxonomy" id="3880"/>
    <lineage>
        <taxon>Eukaryota</taxon>
        <taxon>Viridiplantae</taxon>
        <taxon>Streptophyta</taxon>
        <taxon>Embryophyta</taxon>
        <taxon>Tracheophyta</taxon>
        <taxon>Spermatophyta</taxon>
        <taxon>Magnoliopsida</taxon>
        <taxon>eudicotyledons</taxon>
        <taxon>Gunneridae</taxon>
        <taxon>Pentapetalae</taxon>
        <taxon>rosids</taxon>
        <taxon>fabids</taxon>
        <taxon>Fabales</taxon>
        <taxon>Fabaceae</taxon>
        <taxon>Papilionoideae</taxon>
        <taxon>50 kb inversion clade</taxon>
        <taxon>NPAAA clade</taxon>
        <taxon>Hologalegina</taxon>
        <taxon>IRL clade</taxon>
        <taxon>Trifolieae</taxon>
        <taxon>Medicago</taxon>
    </lineage>
</organism>
<reference evidence="10" key="3">
    <citation type="submission" date="2015-04" db="UniProtKB">
        <authorList>
            <consortium name="EnsemblPlants"/>
        </authorList>
    </citation>
    <scope>IDENTIFICATION</scope>
    <source>
        <strain evidence="10">cv. Jemalong A17</strain>
    </source>
</reference>
<dbReference type="Gene3D" id="3.40.50.300">
    <property type="entry name" value="P-loop containing nucleotide triphosphate hydrolases"/>
    <property type="match status" value="1"/>
</dbReference>
<keyword evidence="5" id="KW-0611">Plant defense</keyword>
<name>G7JKM5_MEDTR</name>
<evidence type="ECO:0000313" key="11">
    <source>
        <dbReference type="Proteomes" id="UP000002051"/>
    </source>
</evidence>
<dbReference type="GO" id="GO:0043531">
    <property type="term" value="F:ADP binding"/>
    <property type="evidence" value="ECO:0007669"/>
    <property type="project" value="InterPro"/>
</dbReference>
<dbReference type="InterPro" id="IPR058192">
    <property type="entry name" value="WHD_ROQ1-like"/>
</dbReference>
<dbReference type="Gene3D" id="3.80.10.10">
    <property type="entry name" value="Ribonuclease Inhibitor"/>
    <property type="match status" value="2"/>
</dbReference>